<evidence type="ECO:0000313" key="1">
    <source>
        <dbReference type="EMBL" id="GAF86317.1"/>
    </source>
</evidence>
<name>X0TDR0_9ZZZZ</name>
<dbReference type="AlphaFoldDB" id="X0TDR0"/>
<protein>
    <submittedName>
        <fullName evidence="1">Uncharacterized protein</fullName>
    </submittedName>
</protein>
<gene>
    <name evidence="1" type="ORF">S01H1_28769</name>
</gene>
<organism evidence="1">
    <name type="scientific">marine sediment metagenome</name>
    <dbReference type="NCBI Taxonomy" id="412755"/>
    <lineage>
        <taxon>unclassified sequences</taxon>
        <taxon>metagenomes</taxon>
        <taxon>ecological metagenomes</taxon>
    </lineage>
</organism>
<proteinExistence type="predicted"/>
<sequence>ADGLTEQAAVVRVWEECPDWTPHRIRRYFAAAGLFGYTADLTMGVVQVYQNGTRVLDASL</sequence>
<dbReference type="EMBL" id="BARS01017604">
    <property type="protein sequence ID" value="GAF86317.1"/>
    <property type="molecule type" value="Genomic_DNA"/>
</dbReference>
<accession>X0TDR0</accession>
<feature type="non-terminal residue" evidence="1">
    <location>
        <position position="1"/>
    </location>
</feature>
<reference evidence="1" key="1">
    <citation type="journal article" date="2014" name="Front. Microbiol.">
        <title>High frequency of phylogenetically diverse reductive dehalogenase-homologous genes in deep subseafloor sedimentary metagenomes.</title>
        <authorList>
            <person name="Kawai M."/>
            <person name="Futagami T."/>
            <person name="Toyoda A."/>
            <person name="Takaki Y."/>
            <person name="Nishi S."/>
            <person name="Hori S."/>
            <person name="Arai W."/>
            <person name="Tsubouchi T."/>
            <person name="Morono Y."/>
            <person name="Uchiyama I."/>
            <person name="Ito T."/>
            <person name="Fujiyama A."/>
            <person name="Inagaki F."/>
            <person name="Takami H."/>
        </authorList>
    </citation>
    <scope>NUCLEOTIDE SEQUENCE</scope>
    <source>
        <strain evidence="1">Expedition CK06-06</strain>
    </source>
</reference>
<comment type="caution">
    <text evidence="1">The sequence shown here is derived from an EMBL/GenBank/DDBJ whole genome shotgun (WGS) entry which is preliminary data.</text>
</comment>